<organism evidence="2 3">
    <name type="scientific">Aeromicrobium senzhongii</name>
    <dbReference type="NCBI Taxonomy" id="2663859"/>
    <lineage>
        <taxon>Bacteria</taxon>
        <taxon>Bacillati</taxon>
        <taxon>Actinomycetota</taxon>
        <taxon>Actinomycetes</taxon>
        <taxon>Propionibacteriales</taxon>
        <taxon>Nocardioidaceae</taxon>
        <taxon>Aeromicrobium</taxon>
    </lineage>
</organism>
<evidence type="ECO:0000313" key="3">
    <source>
        <dbReference type="Proteomes" id="UP000620591"/>
    </source>
</evidence>
<sequence>MRRVHDQTDATNGVETGASSEPLTLPDAAGLGDRQIKDGMAVYQNKTDGYAVAVNPFEGGTQVLTVLGDSSAPTSFTYGVAGVGEEVVLEEDGSAGVIDVETGEPVAAIEKPWAVDANGVEVATRYVTDGSNLVQVVDHRQADIAYPVTADPKYFTCDAYTHLCVKFSKSETKKIRNRVDEGATAAIFAGVLCTGIPALIGKATCAAAVALVGTKLRKSFVSAAKNGKCIELHFFIPSGVLTRWKTVNC</sequence>
<reference evidence="2" key="1">
    <citation type="submission" date="2020-09" db="EMBL/GenBank/DDBJ databases">
        <title>Novel species in genus Aeromicrobium.</title>
        <authorList>
            <person name="Zhang G."/>
        </authorList>
    </citation>
    <scope>NUCLEOTIDE SEQUENCE</scope>
    <source>
        <strain evidence="2">Zg-636</strain>
    </source>
</reference>
<accession>A0A8I0EY51</accession>
<dbReference type="AlphaFoldDB" id="A0A8I0EY51"/>
<dbReference type="RefSeq" id="WP_187770100.1">
    <property type="nucleotide sequence ID" value="NZ_JACTVM010000006.1"/>
</dbReference>
<feature type="region of interest" description="Disordered" evidence="1">
    <location>
        <begin position="1"/>
        <end position="30"/>
    </location>
</feature>
<protein>
    <submittedName>
        <fullName evidence="2">Uncharacterized protein</fullName>
    </submittedName>
</protein>
<evidence type="ECO:0000313" key="2">
    <source>
        <dbReference type="EMBL" id="MBC9227653.1"/>
    </source>
</evidence>
<gene>
    <name evidence="2" type="ORF">IBG24_15155</name>
</gene>
<proteinExistence type="predicted"/>
<evidence type="ECO:0000256" key="1">
    <source>
        <dbReference type="SAM" id="MobiDB-lite"/>
    </source>
</evidence>
<dbReference type="Proteomes" id="UP000620591">
    <property type="component" value="Unassembled WGS sequence"/>
</dbReference>
<name>A0A8I0EY51_9ACTN</name>
<comment type="caution">
    <text evidence="2">The sequence shown here is derived from an EMBL/GenBank/DDBJ whole genome shotgun (WGS) entry which is preliminary data.</text>
</comment>
<dbReference type="EMBL" id="JACTVM010000006">
    <property type="protein sequence ID" value="MBC9227653.1"/>
    <property type="molecule type" value="Genomic_DNA"/>
</dbReference>
<feature type="compositionally biased region" description="Polar residues" evidence="1">
    <location>
        <begin position="9"/>
        <end position="22"/>
    </location>
</feature>